<sequence>MNLFKYIVSLFVLFAAVTSAKGDKPCFNQCNNPGELFCDYDEQTNIHYLMKCGNNGCIRQEKECKSEEKMCIASPTPHCTSNSQACAGCDEYFTHCKSDYWAACPKGSDCEKVCIRKTCEMDGGKCRKDCGMLICKT</sequence>
<accession>E5A8G1</accession>
<reference evidence="3" key="1">
    <citation type="journal article" date="2011" name="Nat. Commun.">
        <title>Effector diversification within compartments of the Leptosphaeria maculans genome affected by Repeat-Induced Point mutations.</title>
        <authorList>
            <person name="Rouxel T."/>
            <person name="Grandaubert J."/>
            <person name="Hane J.K."/>
            <person name="Hoede C."/>
            <person name="van de Wouw A.P."/>
            <person name="Couloux A."/>
            <person name="Dominguez V."/>
            <person name="Anthouard V."/>
            <person name="Bally P."/>
            <person name="Bourras S."/>
            <person name="Cozijnsen A.J."/>
            <person name="Ciuffetti L.M."/>
            <person name="Degrave A."/>
            <person name="Dilmaghani A."/>
            <person name="Duret L."/>
            <person name="Fudal I."/>
            <person name="Goodwin S.B."/>
            <person name="Gout L."/>
            <person name="Glaser N."/>
            <person name="Linglin J."/>
            <person name="Kema G.H.J."/>
            <person name="Lapalu N."/>
            <person name="Lawrence C.B."/>
            <person name="May K."/>
            <person name="Meyer M."/>
            <person name="Ollivier B."/>
            <person name="Poulain J."/>
            <person name="Schoch C.L."/>
            <person name="Simon A."/>
            <person name="Spatafora J.W."/>
            <person name="Stachowiak A."/>
            <person name="Turgeon B.G."/>
            <person name="Tyler B.M."/>
            <person name="Vincent D."/>
            <person name="Weissenbach J."/>
            <person name="Amselem J."/>
            <person name="Quesneville H."/>
            <person name="Oliver R.P."/>
            <person name="Wincker P."/>
            <person name="Balesdent M.-H."/>
            <person name="Howlett B.J."/>
        </authorList>
    </citation>
    <scope>NUCLEOTIDE SEQUENCE [LARGE SCALE GENOMIC DNA]</scope>
    <source>
        <strain evidence="3">JN3 / isolate v23.1.3 / race Av1-4-5-6-7-8</strain>
    </source>
</reference>
<dbReference type="Proteomes" id="UP000002668">
    <property type="component" value="Genome"/>
</dbReference>
<dbReference type="AlphaFoldDB" id="E5A8G1"/>
<evidence type="ECO:0000256" key="1">
    <source>
        <dbReference type="SAM" id="SignalP"/>
    </source>
</evidence>
<dbReference type="EMBL" id="FP929137">
    <property type="protein sequence ID" value="CBX99906.1"/>
    <property type="molecule type" value="Genomic_DNA"/>
</dbReference>
<protein>
    <submittedName>
        <fullName evidence="2">Predicted protein</fullName>
    </submittedName>
</protein>
<feature type="chain" id="PRO_5003195159" evidence="1">
    <location>
        <begin position="23"/>
        <end position="137"/>
    </location>
</feature>
<name>E5A8G1_LEPMJ</name>
<gene>
    <name evidence="2" type="ORF">LEMA_P074950.1</name>
</gene>
<keyword evidence="3" id="KW-1185">Reference proteome</keyword>
<proteinExistence type="predicted"/>
<feature type="signal peptide" evidence="1">
    <location>
        <begin position="1"/>
        <end position="22"/>
    </location>
</feature>
<dbReference type="VEuPathDB" id="FungiDB:LEMA_P074950.1"/>
<keyword evidence="1" id="KW-0732">Signal</keyword>
<evidence type="ECO:0000313" key="2">
    <source>
        <dbReference type="EMBL" id="CBX99906.1"/>
    </source>
</evidence>
<organism evidence="3">
    <name type="scientific">Leptosphaeria maculans (strain JN3 / isolate v23.1.3 / race Av1-4-5-6-7-8)</name>
    <name type="common">Blackleg fungus</name>
    <name type="synonym">Phoma lingam</name>
    <dbReference type="NCBI Taxonomy" id="985895"/>
    <lineage>
        <taxon>Eukaryota</taxon>
        <taxon>Fungi</taxon>
        <taxon>Dikarya</taxon>
        <taxon>Ascomycota</taxon>
        <taxon>Pezizomycotina</taxon>
        <taxon>Dothideomycetes</taxon>
        <taxon>Pleosporomycetidae</taxon>
        <taxon>Pleosporales</taxon>
        <taxon>Pleosporineae</taxon>
        <taxon>Leptosphaeriaceae</taxon>
        <taxon>Plenodomus</taxon>
        <taxon>Plenodomus lingam/Leptosphaeria maculans species complex</taxon>
    </lineage>
</organism>
<evidence type="ECO:0000313" key="3">
    <source>
        <dbReference type="Proteomes" id="UP000002668"/>
    </source>
</evidence>
<dbReference type="InParanoid" id="E5A8G1"/>
<dbReference type="OrthoDB" id="10395140at2759"/>
<dbReference type="HOGENOM" id="CLU_1886144_0_0_1"/>